<dbReference type="EMBL" id="LKTS01000001">
    <property type="protein sequence ID" value="PKD21683.1"/>
    <property type="molecule type" value="Genomic_DNA"/>
</dbReference>
<sequence length="310" mass="35576">MNQFHLFNRAFCLLVFLSLQQHLCSQELRFKKDTEGVLLLEDSKPRYFYQVKTKSLDGKYGRANYVHPLYSNNGKVITEDFPEDHLHHHGIFWSWHQLYAEGKRVGDPWLSKEIYWEAEVIETFVNEKTATLKSEIKWFGATDKKAVLKEHLELTYERFNQETYALTFKIELSALKDGVCIGGSEDAKGYGGFSPRIKLPGDVVFESTNGIITPQNLPVQAGTWINLKGSFNNSGKISGIVIMGEPEKLPNYQGWILRSANSMQNMAFPGREPIAIKNGEKLEFRNQILVHKNINISEIEDYYKKFKGGK</sequence>
<evidence type="ECO:0008006" key="3">
    <source>
        <dbReference type="Google" id="ProtNLM"/>
    </source>
</evidence>
<proteinExistence type="predicted"/>
<dbReference type="AlphaFoldDB" id="A0A2N0U3V5"/>
<dbReference type="STRING" id="447422.SAMN05660903_00269"/>
<organism evidence="1 2">
    <name type="scientific">Salegentibacter salinarum</name>
    <dbReference type="NCBI Taxonomy" id="447422"/>
    <lineage>
        <taxon>Bacteria</taxon>
        <taxon>Pseudomonadati</taxon>
        <taxon>Bacteroidota</taxon>
        <taxon>Flavobacteriia</taxon>
        <taxon>Flavobacteriales</taxon>
        <taxon>Flavobacteriaceae</taxon>
        <taxon>Salegentibacter</taxon>
    </lineage>
</organism>
<keyword evidence="2" id="KW-1185">Reference proteome</keyword>
<evidence type="ECO:0000313" key="2">
    <source>
        <dbReference type="Proteomes" id="UP000232673"/>
    </source>
</evidence>
<dbReference type="Proteomes" id="UP000232673">
    <property type="component" value="Unassembled WGS sequence"/>
</dbReference>
<name>A0A2N0U3V5_9FLAO</name>
<comment type="caution">
    <text evidence="1">The sequence shown here is derived from an EMBL/GenBank/DDBJ whole genome shotgun (WGS) entry which is preliminary data.</text>
</comment>
<protein>
    <recommendedName>
        <fullName evidence="3">Methane oxygenase PmoA</fullName>
    </recommendedName>
</protein>
<dbReference type="RefSeq" id="WP_079711432.1">
    <property type="nucleotide sequence ID" value="NZ_FUZC01000001.1"/>
</dbReference>
<dbReference type="InterPro" id="IPR029475">
    <property type="entry name" value="DUF6807"/>
</dbReference>
<gene>
    <name evidence="1" type="ORF">APR41_01470</name>
</gene>
<dbReference type="Pfam" id="PF14100">
    <property type="entry name" value="DUF6807"/>
    <property type="match status" value="1"/>
</dbReference>
<accession>A0A2N0U3V5</accession>
<reference evidence="1 2" key="1">
    <citation type="submission" date="2015-10" db="EMBL/GenBank/DDBJ databases">
        <title>Draft genome sequence of Salegentibacter salinarum KCTC 12975.</title>
        <authorList>
            <person name="Lin W."/>
            <person name="Zheng Q."/>
        </authorList>
    </citation>
    <scope>NUCLEOTIDE SEQUENCE [LARGE SCALE GENOMIC DNA]</scope>
    <source>
        <strain evidence="1 2">KCTC 12975</strain>
    </source>
</reference>
<evidence type="ECO:0000313" key="1">
    <source>
        <dbReference type="EMBL" id="PKD21683.1"/>
    </source>
</evidence>